<dbReference type="InterPro" id="IPR025110">
    <property type="entry name" value="AMP-bd_C"/>
</dbReference>
<evidence type="ECO:0000313" key="5">
    <source>
        <dbReference type="Proteomes" id="UP000095705"/>
    </source>
</evidence>
<dbReference type="Pfam" id="PF23024">
    <property type="entry name" value="AMP-dom_DIP2-like"/>
    <property type="match status" value="1"/>
</dbReference>
<dbReference type="AlphaFoldDB" id="A0A1E5PKZ6"/>
<protein>
    <submittedName>
        <fullName evidence="4">Uncharacterized protein</fullName>
    </submittedName>
</protein>
<dbReference type="InterPro" id="IPR020845">
    <property type="entry name" value="AMP-binding_CS"/>
</dbReference>
<comment type="similarity">
    <text evidence="1">Belongs to the ATP-dependent AMP-binding enzyme family.</text>
</comment>
<dbReference type="OrthoDB" id="3671040at2"/>
<feature type="domain" description="AMP-dependent synthetase/ligase" evidence="2">
    <location>
        <begin position="28"/>
        <end position="413"/>
    </location>
</feature>
<evidence type="ECO:0000256" key="1">
    <source>
        <dbReference type="ARBA" id="ARBA00006432"/>
    </source>
</evidence>
<sequence>MTTATQPLLDYTRLAAHTAGLAFLDSRGVTGELTYADLATKAHTAAAALHSRGLRPGDRAVLPMPSGPDYFTALAGCLLAGIAPCTVVIPNNPHDTESAGMRQFAAVLSVVRPAAVITIDRDTAKLLAAGPGPLHLHPDDLRHAPPDSYQPAIPGPDTVHHIQLTSGSTSAPKAAALTYAQVTANVHAILDIFDLTPGHDRLCNWLPLHHDMGFVVALSALHSGTPLDSMSPMSFLRDPLSWLRHISQRGVTLTSGPPFGYRTAVERHRRNPAEDLDLSRLRQAHVGAEPIPYSVLADFRDTFAPHGLAADTLMPCYGMAETVLVATMSLKHHPTTDHSWGRVKALRLDREALHHHNTITDARDDRPDITVVACGQPVGGLTTAIRHPDGTACQDNEIGEIHLHGDSVMAGYLDPDGQPTVLPDRTHATGDLGFHRDGDLYIVGRIKEMLIVRGRNLPPYDVEQTIETLPAVGAGNSAVFSHADNDGEHVIAVIETRAPADQADALRLEIATLVRQTFGFSPREIILVRRGRIPRTTSGKRQRAQLRQQYLTGGLS</sequence>
<comment type="caution">
    <text evidence="4">The sequence shown here is derived from an EMBL/GenBank/DDBJ whole genome shotgun (WGS) entry which is preliminary data.</text>
</comment>
<dbReference type="InterPro" id="IPR045851">
    <property type="entry name" value="AMP-bd_C_sf"/>
</dbReference>
<dbReference type="RefSeq" id="WP_069918349.1">
    <property type="nucleotide sequence ID" value="NZ_MEHK01000001.1"/>
</dbReference>
<dbReference type="InterPro" id="IPR000873">
    <property type="entry name" value="AMP-dep_synth/lig_dom"/>
</dbReference>
<dbReference type="PANTHER" id="PTHR22754:SF32">
    <property type="entry name" value="DISCO-INTERACTING PROTEIN 2"/>
    <property type="match status" value="1"/>
</dbReference>
<dbReference type="GO" id="GO:0070566">
    <property type="term" value="F:adenylyltransferase activity"/>
    <property type="evidence" value="ECO:0007669"/>
    <property type="project" value="TreeGrafter"/>
</dbReference>
<organism evidence="4 5">
    <name type="scientific">Streptomyces subrutilus</name>
    <dbReference type="NCBI Taxonomy" id="36818"/>
    <lineage>
        <taxon>Bacteria</taxon>
        <taxon>Bacillati</taxon>
        <taxon>Actinomycetota</taxon>
        <taxon>Actinomycetes</taxon>
        <taxon>Kitasatosporales</taxon>
        <taxon>Streptomycetaceae</taxon>
        <taxon>Streptomyces</taxon>
    </lineage>
</organism>
<dbReference type="PROSITE" id="PS00455">
    <property type="entry name" value="AMP_BINDING"/>
    <property type="match status" value="1"/>
</dbReference>
<name>A0A1E5PKZ6_9ACTN</name>
<dbReference type="STRING" id="36818.BGK67_01440"/>
<dbReference type="GO" id="GO:0005886">
    <property type="term" value="C:plasma membrane"/>
    <property type="evidence" value="ECO:0007669"/>
    <property type="project" value="TreeGrafter"/>
</dbReference>
<proteinExistence type="inferred from homology"/>
<evidence type="ECO:0000313" key="4">
    <source>
        <dbReference type="EMBL" id="OEJ30204.1"/>
    </source>
</evidence>
<evidence type="ECO:0000259" key="3">
    <source>
        <dbReference type="Pfam" id="PF23024"/>
    </source>
</evidence>
<accession>A0A1E5PKZ6</accession>
<dbReference type="InterPro" id="IPR042099">
    <property type="entry name" value="ANL_N_sf"/>
</dbReference>
<dbReference type="Pfam" id="PF00501">
    <property type="entry name" value="AMP-binding"/>
    <property type="match status" value="1"/>
</dbReference>
<dbReference type="Gene3D" id="3.30.300.30">
    <property type="match status" value="1"/>
</dbReference>
<feature type="domain" description="AMP-binding enzyme C-terminal" evidence="3">
    <location>
        <begin position="448"/>
        <end position="555"/>
    </location>
</feature>
<dbReference type="SUPFAM" id="SSF56801">
    <property type="entry name" value="Acetyl-CoA synthetase-like"/>
    <property type="match status" value="1"/>
</dbReference>
<dbReference type="Gene3D" id="3.40.50.12780">
    <property type="entry name" value="N-terminal domain of ligase-like"/>
    <property type="match status" value="1"/>
</dbReference>
<keyword evidence="5" id="KW-1185">Reference proteome</keyword>
<evidence type="ECO:0000259" key="2">
    <source>
        <dbReference type="Pfam" id="PF00501"/>
    </source>
</evidence>
<dbReference type="GO" id="GO:0006633">
    <property type="term" value="P:fatty acid biosynthetic process"/>
    <property type="evidence" value="ECO:0007669"/>
    <property type="project" value="TreeGrafter"/>
</dbReference>
<gene>
    <name evidence="4" type="ORF">BGK67_01440</name>
</gene>
<dbReference type="EMBL" id="MEHK01000001">
    <property type="protein sequence ID" value="OEJ30204.1"/>
    <property type="molecule type" value="Genomic_DNA"/>
</dbReference>
<reference evidence="4 5" key="1">
    <citation type="submission" date="2016-08" db="EMBL/GenBank/DDBJ databases">
        <title>The complete genome of Streptomyces subrutilus 10-1-1.</title>
        <authorList>
            <person name="Chen X."/>
        </authorList>
    </citation>
    <scope>NUCLEOTIDE SEQUENCE [LARGE SCALE GENOMIC DNA]</scope>
    <source>
        <strain evidence="4 5">10-1-1</strain>
    </source>
</reference>
<dbReference type="PANTHER" id="PTHR22754">
    <property type="entry name" value="DISCO-INTERACTING PROTEIN 2 DIP2 -RELATED"/>
    <property type="match status" value="1"/>
</dbReference>
<dbReference type="Proteomes" id="UP000095705">
    <property type="component" value="Unassembled WGS sequence"/>
</dbReference>